<reference evidence="2 3" key="3">
    <citation type="journal article" date="2011" name="Nat. Chem. Biol.">
        <title>Reveromycin A biosynthesis uses RevG and RevJ for stereospecific spiroacetal formation.</title>
        <authorList>
            <person name="Takahashi S."/>
            <person name="Toyoda A."/>
            <person name="Sekiyama Y."/>
            <person name="Takagi H."/>
            <person name="Nogawa T."/>
            <person name="Uramoto M."/>
            <person name="Suzuki R."/>
            <person name="Koshino H."/>
            <person name="Kumano T."/>
            <person name="Panthee S."/>
            <person name="Dairi T."/>
            <person name="Ishikawa J."/>
            <person name="Ikeda H."/>
            <person name="Sakaki Y."/>
            <person name="Osada H."/>
        </authorList>
    </citation>
    <scope>NUCLEOTIDE SEQUENCE [LARGE SCALE GENOMIC DNA]</scope>
    <source>
        <strain evidence="2 3">SN-593</strain>
    </source>
</reference>
<feature type="transmembrane region" description="Helical" evidence="1">
    <location>
        <begin position="37"/>
        <end position="57"/>
    </location>
</feature>
<protein>
    <submittedName>
        <fullName evidence="2">Uncharacterized protein</fullName>
    </submittedName>
</protein>
<dbReference type="Proteomes" id="UP000595703">
    <property type="component" value="Chromosome"/>
</dbReference>
<dbReference type="InterPro" id="IPR046492">
    <property type="entry name" value="DUF6585"/>
</dbReference>
<keyword evidence="1" id="KW-1133">Transmembrane helix</keyword>
<sequence length="274" mass="28091">MPDPSTAASAKQLGALRTTYRPDRRPTWSQRPASAKAAGVIGGGAAVVAAVAAVVVATAAAPVAGAALLVVPAGAVALGVAGGRGGRRRPRGGELHFYEHGLVNVGAGRAGPAAVRWDEASVLQDVVRHTRHGSVTRTTYLYTLSAPDGTRTEISGVAGVAGVAGGSGGTERPQEWGRAIQDQVIAAQLPGCTAALQRGETLAFGDVKVSWDGIVATGEPVAWSRLQEIRVKDGLVHLRVGGKWRALTGTAVARIPNHCVFLALAERMRAAARS</sequence>
<dbReference type="RefSeq" id="WP_202234905.1">
    <property type="nucleotide sequence ID" value="NZ_AP018365.1"/>
</dbReference>
<keyword evidence="1" id="KW-0812">Transmembrane</keyword>
<reference evidence="2 3" key="4">
    <citation type="journal article" date="2020" name="Sci. Rep.">
        <title>beta-carboline chemical signals induce reveromycin production through a LuxR family regulator in Streptomyces sp. SN-593.</title>
        <authorList>
            <person name="Panthee S."/>
            <person name="Kito N."/>
            <person name="Hayashi T."/>
            <person name="Shimizu T."/>
            <person name="Ishikawa J."/>
            <person name="Hamamoto H."/>
            <person name="Osada H."/>
            <person name="Takahashi S."/>
        </authorList>
    </citation>
    <scope>NUCLEOTIDE SEQUENCE [LARGE SCALE GENOMIC DNA]</scope>
    <source>
        <strain evidence="2 3">SN-593</strain>
    </source>
</reference>
<feature type="transmembrane region" description="Helical" evidence="1">
    <location>
        <begin position="63"/>
        <end position="81"/>
    </location>
</feature>
<evidence type="ECO:0000313" key="2">
    <source>
        <dbReference type="EMBL" id="BBA98827.1"/>
    </source>
</evidence>
<name>A0A7U3UU25_9ACTN</name>
<gene>
    <name evidence="2" type="ORF">RVR_5172</name>
</gene>
<evidence type="ECO:0000313" key="3">
    <source>
        <dbReference type="Proteomes" id="UP000595703"/>
    </source>
</evidence>
<evidence type="ECO:0000256" key="1">
    <source>
        <dbReference type="SAM" id="Phobius"/>
    </source>
</evidence>
<keyword evidence="1" id="KW-0472">Membrane</keyword>
<reference evidence="2 3" key="1">
    <citation type="journal article" date="2010" name="J. Bacteriol.">
        <title>Biochemical characterization of a novel indole prenyltransferase from Streptomyces sp. SN-593.</title>
        <authorList>
            <person name="Takahashi S."/>
            <person name="Takagi H."/>
            <person name="Toyoda A."/>
            <person name="Uramoto M."/>
            <person name="Nogawa T."/>
            <person name="Ueki M."/>
            <person name="Sakaki Y."/>
            <person name="Osada H."/>
        </authorList>
    </citation>
    <scope>NUCLEOTIDE SEQUENCE [LARGE SCALE GENOMIC DNA]</scope>
    <source>
        <strain evidence="2 3">SN-593</strain>
    </source>
</reference>
<reference evidence="2 3" key="2">
    <citation type="journal article" date="2011" name="J. Antibiot.">
        <title>Furaquinocins I and J: novel polyketide isoprenoid hybrid compounds from Streptomyces reveromyceticus SN-593.</title>
        <authorList>
            <person name="Panthee S."/>
            <person name="Takahashi S."/>
            <person name="Takagi H."/>
            <person name="Nogawa T."/>
            <person name="Oowada E."/>
            <person name="Uramoto M."/>
            <person name="Osada H."/>
        </authorList>
    </citation>
    <scope>NUCLEOTIDE SEQUENCE [LARGE SCALE GENOMIC DNA]</scope>
    <source>
        <strain evidence="2 3">SN-593</strain>
    </source>
</reference>
<proteinExistence type="predicted"/>
<dbReference type="KEGG" id="arev:RVR_5172"/>
<dbReference type="Pfam" id="PF20226">
    <property type="entry name" value="DUF6585"/>
    <property type="match status" value="1"/>
</dbReference>
<dbReference type="EMBL" id="AP018365">
    <property type="protein sequence ID" value="BBA98827.1"/>
    <property type="molecule type" value="Genomic_DNA"/>
</dbReference>
<organism evidence="2 3">
    <name type="scientific">Actinacidiphila reveromycinica</name>
    <dbReference type="NCBI Taxonomy" id="659352"/>
    <lineage>
        <taxon>Bacteria</taxon>
        <taxon>Bacillati</taxon>
        <taxon>Actinomycetota</taxon>
        <taxon>Actinomycetes</taxon>
        <taxon>Kitasatosporales</taxon>
        <taxon>Streptomycetaceae</taxon>
        <taxon>Actinacidiphila</taxon>
    </lineage>
</organism>
<accession>A0A7U3UU25</accession>
<keyword evidence="3" id="KW-1185">Reference proteome</keyword>
<dbReference type="AlphaFoldDB" id="A0A7U3UU25"/>